<feature type="compositionally biased region" description="Polar residues" evidence="1">
    <location>
        <begin position="945"/>
        <end position="957"/>
    </location>
</feature>
<dbReference type="OrthoDB" id="5416983at2759"/>
<feature type="region of interest" description="Disordered" evidence="1">
    <location>
        <begin position="1165"/>
        <end position="1191"/>
    </location>
</feature>
<feature type="compositionally biased region" description="Polar residues" evidence="1">
    <location>
        <begin position="109"/>
        <end position="126"/>
    </location>
</feature>
<feature type="compositionally biased region" description="Polar residues" evidence="1">
    <location>
        <begin position="553"/>
        <end position="564"/>
    </location>
</feature>
<feature type="compositionally biased region" description="Basic and acidic residues" evidence="1">
    <location>
        <begin position="581"/>
        <end position="608"/>
    </location>
</feature>
<feature type="compositionally biased region" description="Low complexity" evidence="1">
    <location>
        <begin position="1263"/>
        <end position="1282"/>
    </location>
</feature>
<evidence type="ECO:0000313" key="3">
    <source>
        <dbReference type="Proteomes" id="UP000244855"/>
    </source>
</evidence>
<proteinExistence type="predicted"/>
<keyword evidence="3" id="KW-1185">Reference proteome</keyword>
<feature type="compositionally biased region" description="Polar residues" evidence="1">
    <location>
        <begin position="745"/>
        <end position="778"/>
    </location>
</feature>
<dbReference type="Proteomes" id="UP000244855">
    <property type="component" value="Unassembled WGS sequence"/>
</dbReference>
<feature type="compositionally biased region" description="Polar residues" evidence="1">
    <location>
        <begin position="255"/>
        <end position="264"/>
    </location>
</feature>
<protein>
    <recommendedName>
        <fullName evidence="4">PI-PLC Y-box domain-containing protein</fullName>
    </recommendedName>
</protein>
<feature type="compositionally biased region" description="Low complexity" evidence="1">
    <location>
        <begin position="710"/>
        <end position="736"/>
    </location>
</feature>
<feature type="compositionally biased region" description="Polar residues" evidence="1">
    <location>
        <begin position="1076"/>
        <end position="1089"/>
    </location>
</feature>
<feature type="compositionally biased region" description="Low complexity" evidence="1">
    <location>
        <begin position="73"/>
        <end position="88"/>
    </location>
</feature>
<feature type="compositionally biased region" description="Polar residues" evidence="1">
    <location>
        <begin position="48"/>
        <end position="58"/>
    </location>
</feature>
<evidence type="ECO:0000256" key="1">
    <source>
        <dbReference type="SAM" id="MobiDB-lite"/>
    </source>
</evidence>
<feature type="compositionally biased region" description="Polar residues" evidence="1">
    <location>
        <begin position="991"/>
        <end position="1005"/>
    </location>
</feature>
<feature type="region of interest" description="Disordered" evidence="1">
    <location>
        <begin position="1219"/>
        <end position="1309"/>
    </location>
</feature>
<reference evidence="2 3" key="1">
    <citation type="journal article" date="2018" name="Sci. Rep.">
        <title>Comparative genomics provides insights into the lifestyle and reveals functional heterogeneity of dark septate endophytic fungi.</title>
        <authorList>
            <person name="Knapp D.G."/>
            <person name="Nemeth J.B."/>
            <person name="Barry K."/>
            <person name="Hainaut M."/>
            <person name="Henrissat B."/>
            <person name="Johnson J."/>
            <person name="Kuo A."/>
            <person name="Lim J.H.P."/>
            <person name="Lipzen A."/>
            <person name="Nolan M."/>
            <person name="Ohm R.A."/>
            <person name="Tamas L."/>
            <person name="Grigoriev I.V."/>
            <person name="Spatafora J.W."/>
            <person name="Nagy L.G."/>
            <person name="Kovacs G.M."/>
        </authorList>
    </citation>
    <scope>NUCLEOTIDE SEQUENCE [LARGE SCALE GENOMIC DNA]</scope>
    <source>
        <strain evidence="2 3">DSE2036</strain>
    </source>
</reference>
<feature type="compositionally biased region" description="Basic and acidic residues" evidence="1">
    <location>
        <begin position="224"/>
        <end position="236"/>
    </location>
</feature>
<sequence length="1309" mass="138907">MAEQITQDVVKEAQSAGDALPVDVNASTTNTTAGNGPAPTNPTPLDSEPNNNIPPATTETKEHLVNGDAGENSAAESQQAGAYASGSSDTDISRPGSVDQAQRPGGHLRNNSLKKPTSFKSVSVTKNFLAKSAVSAPAVRSGDKTSTPGQSASSLLPSAKPRLVAKSGSGNVPRSVGQMNGAGSGPDGSKVWNKNQPVPPPPPKQFTDEELKQQYGIHLATRLQADEGSKEAKWADIDDDEDDWAPETVQWMDGTKSTVATVESQPPPAPVEEPKPTAKPQSPAPISKPSTPVPSANTPKTTLTGSTKTILKPGAHAPKPKGQPDKPTLVAKPSTAAPVKSPWAPLPPVEKVSPIAINPPAQPAPPSARYSRDVSGYDNMPPPSLPAKEIAPDDFNRSWRDERGNRELFNSHSGRYEPVRDIRRGSIRDSNVRQQPSVLQRPSFDGPAEPSAAFQTSRTSADGPSWGRRRNSSNVSGGSGRVSFDARGADHPSVPMNTARRESQSGYAGDGGVPGTQRHALPPRPLSNDQQPSALAPRPSPSMSQAQPASPLGSITSQDATTPSGGPPPMQNLVEVQQRVMQEKIDSIKLRKQKEMEREAKEEAERKERLRKKMEALGFTDEPKKDQEASPSRPPQKSPLKEKAAPAPVQSPPKPPVPSSEGEVAQYGMIKVHQPQPVKKPSDTLASKPRSARVGPSSADKAQPELDPKLSSSLAPSSGAPSLTQTKPHLQNQTQPHPQPQPLQSGQINTKPSQPAQSSATWSSASLPQQSRPWTSSLWGPPQAKDRALGNGTFGQQVVPQPQASQAPIGVNSALKSATPHQPTAPTQPFVPQPIYSQGATAPKQTTMAPKPRPIAPGWGDFQAQIRRDDQAQIAKAHQDFERMGGDSFIPEIRETFKDNKGRAQNTMHGQIGGLDVKPPQTGGALDLKPKDDVPRVPLEGSTPAHITNQGPHTHTAAQGPRSSRFFPRSSEPVAPVISTTMGDSPPPPETQTHPAHSGDSTSPIVNLPRPAPRVRLPPPVVEPAAQPDAVVSMPPRTRLGPGIGSRPLVLSEEWQTRFNNLLAPSSAAVPPSGAQPHTSTEAAGQNAGSLAVAASSKAPLDVRQTSTPATVSLPNTVSRKIFVDDGSSEVTSRVSADMLLEDREFGSLPTVILPKIPHLAANEPPAGFPSVGRQNSRQGSRYGRGLDGEMFSKPSYNGEFDKYSETIEVRVKFGSIQEAVVKSMPRRRKNGKGPAQQKNRRSFQGGSSPSTGGPNQRPRKPSNYQSQGSNSNSSPRTSSGGAWSNNRSTPPHNNQPWGRRTAPTAPVH</sequence>
<feature type="compositionally biased region" description="Low complexity" evidence="1">
    <location>
        <begin position="796"/>
        <end position="808"/>
    </location>
</feature>
<feature type="compositionally biased region" description="Pro residues" evidence="1">
    <location>
        <begin position="649"/>
        <end position="658"/>
    </location>
</feature>
<evidence type="ECO:0008006" key="4">
    <source>
        <dbReference type="Google" id="ProtNLM"/>
    </source>
</evidence>
<accession>A0A2V1DDA5</accession>
<feature type="compositionally biased region" description="Low complexity" evidence="1">
    <location>
        <begin position="541"/>
        <end position="551"/>
    </location>
</feature>
<feature type="region of interest" description="Disordered" evidence="1">
    <location>
        <begin position="1065"/>
        <end position="1108"/>
    </location>
</feature>
<name>A0A2V1DDA5_9PLEO</name>
<feature type="compositionally biased region" description="Low complexity" evidence="1">
    <location>
        <begin position="961"/>
        <end position="971"/>
    </location>
</feature>
<feature type="compositionally biased region" description="Low complexity" evidence="1">
    <location>
        <begin position="298"/>
        <end position="312"/>
    </location>
</feature>
<feature type="compositionally biased region" description="Basic and acidic residues" evidence="1">
    <location>
        <begin position="390"/>
        <end position="406"/>
    </location>
</feature>
<feature type="compositionally biased region" description="Pro residues" evidence="1">
    <location>
        <begin position="1010"/>
        <end position="1022"/>
    </location>
</feature>
<feature type="compositionally biased region" description="Basic and acidic residues" evidence="1">
    <location>
        <begin position="414"/>
        <end position="431"/>
    </location>
</feature>
<feature type="compositionally biased region" description="Low complexity" evidence="1">
    <location>
        <begin position="818"/>
        <end position="828"/>
    </location>
</feature>
<feature type="compositionally biased region" description="Polar residues" evidence="1">
    <location>
        <begin position="835"/>
        <end position="848"/>
    </location>
</feature>
<feature type="region of interest" description="Disordered" evidence="1">
    <location>
        <begin position="904"/>
        <end position="1045"/>
    </location>
</feature>
<dbReference type="EMBL" id="KZ805476">
    <property type="protein sequence ID" value="PVH96028.1"/>
    <property type="molecule type" value="Genomic_DNA"/>
</dbReference>
<feature type="compositionally biased region" description="Polar residues" evidence="1">
    <location>
        <begin position="1283"/>
        <end position="1297"/>
    </location>
</feature>
<gene>
    <name evidence="2" type="ORF">DM02DRAFT_131437</name>
</gene>
<feature type="compositionally biased region" description="Polar residues" evidence="1">
    <location>
        <begin position="288"/>
        <end position="297"/>
    </location>
</feature>
<organism evidence="2 3">
    <name type="scientific">Periconia macrospinosa</name>
    <dbReference type="NCBI Taxonomy" id="97972"/>
    <lineage>
        <taxon>Eukaryota</taxon>
        <taxon>Fungi</taxon>
        <taxon>Dikarya</taxon>
        <taxon>Ascomycota</taxon>
        <taxon>Pezizomycotina</taxon>
        <taxon>Dothideomycetes</taxon>
        <taxon>Pleosporomycetidae</taxon>
        <taxon>Pleosporales</taxon>
        <taxon>Massarineae</taxon>
        <taxon>Periconiaceae</taxon>
        <taxon>Periconia</taxon>
    </lineage>
</organism>
<dbReference type="STRING" id="97972.A0A2V1DDA5"/>
<feature type="compositionally biased region" description="Polar residues" evidence="1">
    <location>
        <begin position="1243"/>
        <end position="1255"/>
    </location>
</feature>
<feature type="compositionally biased region" description="Polar residues" evidence="1">
    <location>
        <begin position="453"/>
        <end position="462"/>
    </location>
</feature>
<evidence type="ECO:0000313" key="2">
    <source>
        <dbReference type="EMBL" id="PVH96028.1"/>
    </source>
</evidence>
<feature type="region of interest" description="Disordered" evidence="1">
    <location>
        <begin position="1"/>
        <end position="208"/>
    </location>
</feature>
<feature type="region of interest" description="Disordered" evidence="1">
    <location>
        <begin position="222"/>
        <end position="861"/>
    </location>
</feature>
<feature type="compositionally biased region" description="Polar residues" evidence="1">
    <location>
        <begin position="144"/>
        <end position="156"/>
    </location>
</feature>
<feature type="compositionally biased region" description="Low complexity" evidence="1">
    <location>
        <begin position="28"/>
        <end position="38"/>
    </location>
</feature>